<dbReference type="EMBL" id="CAEZVN010000026">
    <property type="protein sequence ID" value="CAB4629538.1"/>
    <property type="molecule type" value="Genomic_DNA"/>
</dbReference>
<dbReference type="HAMAP" id="MF_00376">
    <property type="entry name" value="Dephospho_CoA_kinase"/>
    <property type="match status" value="1"/>
</dbReference>
<dbReference type="PROSITE" id="PS51219">
    <property type="entry name" value="DPCK"/>
    <property type="match status" value="1"/>
</dbReference>
<dbReference type="InterPro" id="IPR001977">
    <property type="entry name" value="Depp_CoAkinase"/>
</dbReference>
<name>A0A6J6IYL5_9ZZZZ</name>
<organism evidence="3">
    <name type="scientific">freshwater metagenome</name>
    <dbReference type="NCBI Taxonomy" id="449393"/>
    <lineage>
        <taxon>unclassified sequences</taxon>
        <taxon>metagenomes</taxon>
        <taxon>ecological metagenomes</taxon>
    </lineage>
</organism>
<proteinExistence type="inferred from homology"/>
<evidence type="ECO:0000256" key="2">
    <source>
        <dbReference type="ARBA" id="ARBA00022840"/>
    </source>
</evidence>
<dbReference type="GO" id="GO:0015937">
    <property type="term" value="P:coenzyme A biosynthetic process"/>
    <property type="evidence" value="ECO:0007669"/>
    <property type="project" value="InterPro"/>
</dbReference>
<dbReference type="InterPro" id="IPR027417">
    <property type="entry name" value="P-loop_NTPase"/>
</dbReference>
<dbReference type="GO" id="GO:0004140">
    <property type="term" value="F:dephospho-CoA kinase activity"/>
    <property type="evidence" value="ECO:0007669"/>
    <property type="project" value="InterPro"/>
</dbReference>
<dbReference type="CDD" id="cd02022">
    <property type="entry name" value="DPCK"/>
    <property type="match status" value="1"/>
</dbReference>
<sequence>MYLVGLTGGIAAGKSTVAKRWAEQGGVEIDADQLARDVVEPGTTGSARILETFGPSVFQENGSLDRAKLGAIVFADPELRKTLESIVHPLVKSKAQELVASLPANTIAIYNVPLLVEASVDLPFDMVVTVEAPAKEQIDRLRKHRGMSEAEAQKRVGSQASPAQRANAADVILNSNQDLNLLLKDADTLWLRIQREAFEKLSA</sequence>
<dbReference type="Gene3D" id="3.40.50.300">
    <property type="entry name" value="P-loop containing nucleotide triphosphate hydrolases"/>
    <property type="match status" value="1"/>
</dbReference>
<evidence type="ECO:0000256" key="1">
    <source>
        <dbReference type="ARBA" id="ARBA00022741"/>
    </source>
</evidence>
<evidence type="ECO:0000313" key="3">
    <source>
        <dbReference type="EMBL" id="CAB4629538.1"/>
    </source>
</evidence>
<dbReference type="AlphaFoldDB" id="A0A6J6IYL5"/>
<dbReference type="PANTHER" id="PTHR10695">
    <property type="entry name" value="DEPHOSPHO-COA KINASE-RELATED"/>
    <property type="match status" value="1"/>
</dbReference>
<dbReference type="PANTHER" id="PTHR10695:SF46">
    <property type="entry name" value="BIFUNCTIONAL COENZYME A SYNTHASE-RELATED"/>
    <property type="match status" value="1"/>
</dbReference>
<dbReference type="Pfam" id="PF01121">
    <property type="entry name" value="CoaE"/>
    <property type="match status" value="1"/>
</dbReference>
<dbReference type="GO" id="GO:0005524">
    <property type="term" value="F:ATP binding"/>
    <property type="evidence" value="ECO:0007669"/>
    <property type="project" value="UniProtKB-KW"/>
</dbReference>
<reference evidence="3" key="1">
    <citation type="submission" date="2020-05" db="EMBL/GenBank/DDBJ databases">
        <authorList>
            <person name="Chiriac C."/>
            <person name="Salcher M."/>
            <person name="Ghai R."/>
            <person name="Kavagutti S V."/>
        </authorList>
    </citation>
    <scope>NUCLEOTIDE SEQUENCE</scope>
</reference>
<accession>A0A6J6IYL5</accession>
<dbReference type="NCBIfam" id="NF002879">
    <property type="entry name" value="PRK03333.1"/>
    <property type="match status" value="1"/>
</dbReference>
<protein>
    <submittedName>
        <fullName evidence="3">Unannotated protein</fullName>
    </submittedName>
</protein>
<gene>
    <name evidence="3" type="ORF">UFOPK2001_00428</name>
</gene>
<keyword evidence="2" id="KW-0067">ATP-binding</keyword>
<dbReference type="SUPFAM" id="SSF52540">
    <property type="entry name" value="P-loop containing nucleoside triphosphate hydrolases"/>
    <property type="match status" value="1"/>
</dbReference>
<dbReference type="NCBIfam" id="TIGR00152">
    <property type="entry name" value="dephospho-CoA kinase"/>
    <property type="match status" value="1"/>
</dbReference>
<keyword evidence="1" id="KW-0547">Nucleotide-binding</keyword>